<accession>A0ABN7B3B8</accession>
<dbReference type="Proteomes" id="UP001307889">
    <property type="component" value="Chromosome 9"/>
</dbReference>
<evidence type="ECO:0000313" key="2">
    <source>
        <dbReference type="Proteomes" id="UP001307889"/>
    </source>
</evidence>
<organism evidence="1 2">
    <name type="scientific">Nesidiocoris tenuis</name>
    <dbReference type="NCBI Taxonomy" id="355587"/>
    <lineage>
        <taxon>Eukaryota</taxon>
        <taxon>Metazoa</taxon>
        <taxon>Ecdysozoa</taxon>
        <taxon>Arthropoda</taxon>
        <taxon>Hexapoda</taxon>
        <taxon>Insecta</taxon>
        <taxon>Pterygota</taxon>
        <taxon>Neoptera</taxon>
        <taxon>Paraneoptera</taxon>
        <taxon>Hemiptera</taxon>
        <taxon>Heteroptera</taxon>
        <taxon>Panheteroptera</taxon>
        <taxon>Cimicomorpha</taxon>
        <taxon>Miridae</taxon>
        <taxon>Dicyphina</taxon>
        <taxon>Nesidiocoris</taxon>
    </lineage>
</organism>
<proteinExistence type="predicted"/>
<protein>
    <submittedName>
        <fullName evidence="1">Uncharacterized protein</fullName>
    </submittedName>
</protein>
<name>A0ABN7B3B8_9HEMI</name>
<reference evidence="1 2" key="1">
    <citation type="submission" date="2023-09" db="EMBL/GenBank/DDBJ databases">
        <title>Nesidiocoris tenuis whole genome shotgun sequence.</title>
        <authorList>
            <person name="Shibata T."/>
            <person name="Shimoda M."/>
            <person name="Kobayashi T."/>
            <person name="Uehara T."/>
        </authorList>
    </citation>
    <scope>NUCLEOTIDE SEQUENCE [LARGE SCALE GENOMIC DNA]</scope>
    <source>
        <strain evidence="1 2">Japan</strain>
    </source>
</reference>
<evidence type="ECO:0000313" key="1">
    <source>
        <dbReference type="EMBL" id="BES98099.1"/>
    </source>
</evidence>
<gene>
    <name evidence="1" type="ORF">NTJ_10914</name>
</gene>
<sequence length="132" mass="15293">MLKMIEYRIFGLIFGKIANECGPPGSNLFRENSPRDVYYRRIKVQTNTNFIAEDFSIFASKKDTKEWLPTEGNESSGVWIFRRHLMSDGILSSLLCEAHFSKRFLIGKKMSRDVATLSWPTQSNFTFEVEPK</sequence>
<keyword evidence="2" id="KW-1185">Reference proteome</keyword>
<dbReference type="EMBL" id="AP028917">
    <property type="protein sequence ID" value="BES98099.1"/>
    <property type="molecule type" value="Genomic_DNA"/>
</dbReference>